<gene>
    <name evidence="1" type="ORF">SCLAV_p0634</name>
</gene>
<evidence type="ECO:0000313" key="1">
    <source>
        <dbReference type="EMBL" id="EFG04121.2"/>
    </source>
</evidence>
<keyword evidence="2" id="KW-1185">Reference proteome</keyword>
<keyword evidence="1" id="KW-0808">Transferase</keyword>
<name>B5GTQ4_STRCL</name>
<sequence>MTGVIAQLQAVSGTSDPATAHAHIDRATALARHNLGEATVKTHLTHIYGRSGAKDRAAAVTMGHERGILGRT</sequence>
<accession>B5GTQ4</accession>
<geneLocation type="plasmid" evidence="1 2">
    <name>pSCL4</name>
</geneLocation>
<dbReference type="Gene3D" id="1.10.10.10">
    <property type="entry name" value="Winged helix-like DNA-binding domain superfamily/Winged helix DNA-binding domain"/>
    <property type="match status" value="1"/>
</dbReference>
<dbReference type="Proteomes" id="UP000002357">
    <property type="component" value="Plasmid pSCL4"/>
</dbReference>
<dbReference type="AlphaFoldDB" id="B5GTQ4"/>
<reference evidence="1 2" key="1">
    <citation type="journal article" date="2010" name="Genome Biol. Evol.">
        <title>The sequence of a 1.8-mb bacterial linear plasmid reveals a rich evolutionary reservoir of secondary metabolic pathways.</title>
        <authorList>
            <person name="Medema M.H."/>
            <person name="Trefzer A."/>
            <person name="Kovalchuk A."/>
            <person name="van den Berg M."/>
            <person name="Mueller U."/>
            <person name="Heijne W."/>
            <person name="Wu L."/>
            <person name="Alam M.T."/>
            <person name="Ronning C.M."/>
            <person name="Nierman W.C."/>
            <person name="Bovenberg R.A.L."/>
            <person name="Breitling R."/>
            <person name="Takano E."/>
        </authorList>
    </citation>
    <scope>NUCLEOTIDE SEQUENCE [LARGE SCALE GENOMIC DNA]</scope>
    <source>
        <strain evidence="2">ATCC 27064 / DSM 738 / JCM 4710 / NBRC 13307 / NCIMB 12785 / NRRL 3585 / VKM Ac-602</strain>
        <plasmid evidence="1">pSCL4</plasmid>
    </source>
</reference>
<dbReference type="EMBL" id="CM000914">
    <property type="protein sequence ID" value="EFG04121.2"/>
    <property type="molecule type" value="Genomic_DNA"/>
</dbReference>
<dbReference type="GO" id="GO:0006355">
    <property type="term" value="P:regulation of DNA-templated transcription"/>
    <property type="evidence" value="ECO:0007669"/>
    <property type="project" value="InterPro"/>
</dbReference>
<keyword evidence="1" id="KW-0614">Plasmid</keyword>
<proteinExistence type="predicted"/>
<dbReference type="GO" id="GO:0003677">
    <property type="term" value="F:DNA binding"/>
    <property type="evidence" value="ECO:0007669"/>
    <property type="project" value="InterPro"/>
</dbReference>
<dbReference type="GO" id="GO:0016301">
    <property type="term" value="F:kinase activity"/>
    <property type="evidence" value="ECO:0007669"/>
    <property type="project" value="UniProtKB-KW"/>
</dbReference>
<evidence type="ECO:0000313" key="2">
    <source>
        <dbReference type="Proteomes" id="UP000002357"/>
    </source>
</evidence>
<dbReference type="SUPFAM" id="SSF46894">
    <property type="entry name" value="C-terminal effector domain of the bipartite response regulators"/>
    <property type="match status" value="1"/>
</dbReference>
<protein>
    <submittedName>
        <fullName evidence="1">Two-component system sensor kinase</fullName>
    </submittedName>
</protein>
<dbReference type="InterPro" id="IPR036388">
    <property type="entry name" value="WH-like_DNA-bd_sf"/>
</dbReference>
<dbReference type="InterPro" id="IPR016032">
    <property type="entry name" value="Sig_transdc_resp-reg_C-effctor"/>
</dbReference>
<organism evidence="1 2">
    <name type="scientific">Streptomyces clavuligerus</name>
    <dbReference type="NCBI Taxonomy" id="1901"/>
    <lineage>
        <taxon>Bacteria</taxon>
        <taxon>Bacillati</taxon>
        <taxon>Actinomycetota</taxon>
        <taxon>Actinomycetes</taxon>
        <taxon>Kitasatosporales</taxon>
        <taxon>Streptomycetaceae</taxon>
        <taxon>Streptomyces</taxon>
    </lineage>
</organism>
<keyword evidence="1" id="KW-0418">Kinase</keyword>